<dbReference type="Pfam" id="PF07683">
    <property type="entry name" value="CobW_C"/>
    <property type="match status" value="1"/>
</dbReference>
<keyword evidence="4" id="KW-0143">Chaperone</keyword>
<evidence type="ECO:0000256" key="4">
    <source>
        <dbReference type="ARBA" id="ARBA00023186"/>
    </source>
</evidence>
<evidence type="ECO:0000256" key="1">
    <source>
        <dbReference type="ARBA" id="ARBA00022741"/>
    </source>
</evidence>
<evidence type="ECO:0000313" key="6">
    <source>
        <dbReference type="EMBL" id="SUK89663.1"/>
    </source>
</evidence>
<protein>
    <submittedName>
        <fullName evidence="6">GTPases (G3E family)</fullName>
    </submittedName>
</protein>
<dbReference type="EMBL" id="UHAQ01000003">
    <property type="protein sequence ID" value="SUK89663.1"/>
    <property type="molecule type" value="Genomic_DNA"/>
</dbReference>
<dbReference type="GO" id="GO:0005525">
    <property type="term" value="F:GTP binding"/>
    <property type="evidence" value="ECO:0007669"/>
    <property type="project" value="UniProtKB-KW"/>
</dbReference>
<dbReference type="SUPFAM" id="SSF90002">
    <property type="entry name" value="Hypothetical protein YjiA, C-terminal domain"/>
    <property type="match status" value="1"/>
</dbReference>
<dbReference type="AlphaFoldDB" id="A0A380E0W3"/>
<organism evidence="6 7">
    <name type="scientific">Staphylococcus aureus</name>
    <dbReference type="NCBI Taxonomy" id="1280"/>
    <lineage>
        <taxon>Bacteria</taxon>
        <taxon>Bacillati</taxon>
        <taxon>Bacillota</taxon>
        <taxon>Bacilli</taxon>
        <taxon>Bacillales</taxon>
        <taxon>Staphylococcaceae</taxon>
        <taxon>Staphylococcus</taxon>
    </lineage>
</organism>
<keyword evidence="2" id="KW-0862">Zinc</keyword>
<gene>
    <name evidence="6" type="ORF">NCTC5664_03077</name>
</gene>
<dbReference type="Gene3D" id="3.30.1220.10">
    <property type="entry name" value="CobW-like, C-terminal domain"/>
    <property type="match status" value="1"/>
</dbReference>
<dbReference type="InterPro" id="IPR011629">
    <property type="entry name" value="CobW-like_C"/>
</dbReference>
<dbReference type="PANTHER" id="PTHR13748:SF31">
    <property type="entry name" value="ZINC-REGULATED GTPASE METALLOPROTEIN ACTIVATOR 1A-RELATED"/>
    <property type="match status" value="1"/>
</dbReference>
<sequence length="107" mass="12314">MIIINKIDLVTDDSLEKIDKQLSMICASIPTYKTTYGQVSLEELDLPGKDREISSHHHHHHGIKSMTYTFTGPIDRQLFYQFIMKLPESVLRLKGYVSFRGSTKCNL</sequence>
<proteinExistence type="predicted"/>
<name>A0A380E0W3_STAAU</name>
<dbReference type="PANTHER" id="PTHR13748">
    <property type="entry name" value="COBW-RELATED"/>
    <property type="match status" value="1"/>
</dbReference>
<dbReference type="InterPro" id="IPR051316">
    <property type="entry name" value="Zinc-reg_GTPase_activator"/>
</dbReference>
<reference evidence="6 7" key="1">
    <citation type="submission" date="2018-06" db="EMBL/GenBank/DDBJ databases">
        <authorList>
            <consortium name="Pathogen Informatics"/>
            <person name="Doyle S."/>
        </authorList>
    </citation>
    <scope>NUCLEOTIDE SEQUENCE [LARGE SCALE GENOMIC DNA]</scope>
    <source>
        <strain evidence="6 7">NCTC5664</strain>
    </source>
</reference>
<evidence type="ECO:0000259" key="5">
    <source>
        <dbReference type="Pfam" id="PF07683"/>
    </source>
</evidence>
<dbReference type="Proteomes" id="UP000254502">
    <property type="component" value="Unassembled WGS sequence"/>
</dbReference>
<evidence type="ECO:0000256" key="2">
    <source>
        <dbReference type="ARBA" id="ARBA00022833"/>
    </source>
</evidence>
<keyword evidence="3" id="KW-0342">GTP-binding</keyword>
<evidence type="ECO:0000256" key="3">
    <source>
        <dbReference type="ARBA" id="ARBA00023134"/>
    </source>
</evidence>
<accession>A0A380E0W3</accession>
<dbReference type="GO" id="GO:0005737">
    <property type="term" value="C:cytoplasm"/>
    <property type="evidence" value="ECO:0007669"/>
    <property type="project" value="TreeGrafter"/>
</dbReference>
<keyword evidence="1" id="KW-0547">Nucleotide-binding</keyword>
<dbReference type="InterPro" id="IPR036627">
    <property type="entry name" value="CobW-likC_sf"/>
</dbReference>
<evidence type="ECO:0000313" key="7">
    <source>
        <dbReference type="Proteomes" id="UP000254502"/>
    </source>
</evidence>
<feature type="domain" description="CobW C-terminal" evidence="5">
    <location>
        <begin position="63"/>
        <end position="103"/>
    </location>
</feature>